<dbReference type="AlphaFoldDB" id="A0A2Z6B2K4"/>
<dbReference type="KEGG" id="dfl:DFE_2949"/>
<reference evidence="1 2" key="1">
    <citation type="journal article" date="2018" name="Sci. Adv.">
        <title>Multi-heme cytochromes provide a pathway for survival in energy-limited environments.</title>
        <authorList>
            <person name="Deng X."/>
            <person name="Dohmae N."/>
            <person name="Nealson K.H."/>
            <person name="Hashimoto K."/>
            <person name="Okamoto A."/>
        </authorList>
    </citation>
    <scope>NUCLEOTIDE SEQUENCE [LARGE SCALE GENOMIC DNA]</scope>
    <source>
        <strain evidence="1 2">IS5</strain>
    </source>
</reference>
<dbReference type="Proteomes" id="UP000269883">
    <property type="component" value="Chromosome"/>
</dbReference>
<accession>A0A2Z6B2K4</accession>
<gene>
    <name evidence="1" type="ORF">DFE_2949</name>
</gene>
<sequence length="98" mass="10971">MEEHLTEQLFNDVKKDAKDLANMLPKGDKVAGRILIEALPILFQEIELSRQRNESLRDALEFYADMSLWDRAYIDGGSSDSVAAEDGGETARLALRGM</sequence>
<dbReference type="EMBL" id="AP017378">
    <property type="protein sequence ID" value="BBD09675.1"/>
    <property type="molecule type" value="Genomic_DNA"/>
</dbReference>
<proteinExistence type="predicted"/>
<organism evidence="1 2">
    <name type="scientific">Desulfovibrio ferrophilus</name>
    <dbReference type="NCBI Taxonomy" id="241368"/>
    <lineage>
        <taxon>Bacteria</taxon>
        <taxon>Pseudomonadati</taxon>
        <taxon>Thermodesulfobacteriota</taxon>
        <taxon>Desulfovibrionia</taxon>
        <taxon>Desulfovibrionales</taxon>
        <taxon>Desulfovibrionaceae</taxon>
        <taxon>Desulfovibrio</taxon>
    </lineage>
</organism>
<protein>
    <submittedName>
        <fullName evidence="1">Malate synthase</fullName>
    </submittedName>
</protein>
<keyword evidence="2" id="KW-1185">Reference proteome</keyword>
<evidence type="ECO:0000313" key="2">
    <source>
        <dbReference type="Proteomes" id="UP000269883"/>
    </source>
</evidence>
<evidence type="ECO:0000313" key="1">
    <source>
        <dbReference type="EMBL" id="BBD09675.1"/>
    </source>
</evidence>
<dbReference type="RefSeq" id="WP_126380702.1">
    <property type="nucleotide sequence ID" value="NZ_AP017378.1"/>
</dbReference>
<name>A0A2Z6B2K4_9BACT</name>